<reference evidence="2" key="1">
    <citation type="submission" date="2015-10" db="EMBL/GenBank/DDBJ databases">
        <authorList>
            <person name="Ju K.-S."/>
            <person name="Doroghazi J.R."/>
            <person name="Metcalf W.W."/>
        </authorList>
    </citation>
    <scope>NUCLEOTIDE SEQUENCE [LARGE SCALE GENOMIC DNA]</scope>
    <source>
        <strain evidence="2">NRRL 3151</strain>
    </source>
</reference>
<keyword evidence="2" id="KW-1185">Reference proteome</keyword>
<proteinExistence type="predicted"/>
<dbReference type="Proteomes" id="UP000053923">
    <property type="component" value="Unassembled WGS sequence"/>
</dbReference>
<evidence type="ECO:0008006" key="3">
    <source>
        <dbReference type="Google" id="ProtNLM"/>
    </source>
</evidence>
<sequence>MPFFALGDGTSDLTGDRMAKVAERHGSTVRQIALAWLLASSTVALLAENMGAGSITLTPDDLSDLACP</sequence>
<dbReference type="EMBL" id="LLZG01000378">
    <property type="protein sequence ID" value="KUL24221.1"/>
    <property type="molecule type" value="Genomic_DNA"/>
</dbReference>
<organism evidence="1 2">
    <name type="scientific">Streptomyces regalis</name>
    <dbReference type="NCBI Taxonomy" id="68262"/>
    <lineage>
        <taxon>Bacteria</taxon>
        <taxon>Bacillati</taxon>
        <taxon>Actinomycetota</taxon>
        <taxon>Actinomycetes</taxon>
        <taxon>Kitasatosporales</taxon>
        <taxon>Streptomycetaceae</taxon>
        <taxon>Streptomyces</taxon>
    </lineage>
</organism>
<protein>
    <recommendedName>
        <fullName evidence="3">NADP-dependent oxidoreductase domain-containing protein</fullName>
    </recommendedName>
</protein>
<evidence type="ECO:0000313" key="1">
    <source>
        <dbReference type="EMBL" id="KUL24221.1"/>
    </source>
</evidence>
<name>A0A117MLN2_9ACTN</name>
<dbReference type="AlphaFoldDB" id="A0A117MLN2"/>
<accession>A0A117MLN2</accession>
<gene>
    <name evidence="1" type="ORF">ADL12_37860</name>
</gene>
<comment type="caution">
    <text evidence="1">The sequence shown here is derived from an EMBL/GenBank/DDBJ whole genome shotgun (WGS) entry which is preliminary data.</text>
</comment>
<dbReference type="SUPFAM" id="SSF51430">
    <property type="entry name" value="NAD(P)-linked oxidoreductase"/>
    <property type="match status" value="1"/>
</dbReference>
<dbReference type="InterPro" id="IPR036812">
    <property type="entry name" value="NAD(P)_OxRdtase_dom_sf"/>
</dbReference>
<evidence type="ECO:0000313" key="2">
    <source>
        <dbReference type="Proteomes" id="UP000053923"/>
    </source>
</evidence>
<dbReference type="Gene3D" id="3.20.20.100">
    <property type="entry name" value="NADP-dependent oxidoreductase domain"/>
    <property type="match status" value="1"/>
</dbReference>